<protein>
    <submittedName>
        <fullName evidence="1">PHP domain-containing protein</fullName>
    </submittedName>
</protein>
<gene>
    <name evidence="1" type="ORF">E3J95_01330</name>
</gene>
<dbReference type="SUPFAM" id="SSF89550">
    <property type="entry name" value="PHP domain-like"/>
    <property type="match status" value="1"/>
</dbReference>
<name>A0A523QLN8_UNCAE</name>
<dbReference type="GO" id="GO:0035312">
    <property type="term" value="F:5'-3' DNA exonuclease activity"/>
    <property type="evidence" value="ECO:0007669"/>
    <property type="project" value="TreeGrafter"/>
</dbReference>
<evidence type="ECO:0000313" key="2">
    <source>
        <dbReference type="Proteomes" id="UP000320781"/>
    </source>
</evidence>
<dbReference type="Pfam" id="PF13263">
    <property type="entry name" value="PHP_C"/>
    <property type="match status" value="1"/>
</dbReference>
<organism evidence="1 2">
    <name type="scientific">Aerophobetes bacterium</name>
    <dbReference type="NCBI Taxonomy" id="2030807"/>
    <lineage>
        <taxon>Bacteria</taxon>
        <taxon>Candidatus Aerophobota</taxon>
    </lineage>
</organism>
<dbReference type="InterPro" id="IPR052018">
    <property type="entry name" value="PHP_domain"/>
</dbReference>
<dbReference type="GO" id="GO:0004534">
    <property type="term" value="F:5'-3' RNA exonuclease activity"/>
    <property type="evidence" value="ECO:0007669"/>
    <property type="project" value="TreeGrafter"/>
</dbReference>
<sequence>MSSMRILKADFHIHTQEDPKDRIRYTARELIDYASYRGFEILAITNHNVVTCGRELREYARRKGILLIPGIEASVSHKHVILLNVEDFSPKQTTTLEDIKRYKNDDSLVVAPHPYFPMLQGLGSRLDKAIDIFDAIEYTHFYFKGVNFNRKAQRRAKKHNLPLVGVSDAHFLWQVGITYSLIEAEKNIQSVIRAIKKNRVKIVSSPMRFTGPSILLGLRHLSGQVFNHKYWSKTTC</sequence>
<comment type="caution">
    <text evidence="1">The sequence shown here is derived from an EMBL/GenBank/DDBJ whole genome shotgun (WGS) entry which is preliminary data.</text>
</comment>
<dbReference type="EMBL" id="SOKU01000058">
    <property type="protein sequence ID" value="TES86699.1"/>
    <property type="molecule type" value="Genomic_DNA"/>
</dbReference>
<evidence type="ECO:0000313" key="1">
    <source>
        <dbReference type="EMBL" id="TES86699.1"/>
    </source>
</evidence>
<accession>A0A523QLN8</accession>
<dbReference type="PANTHER" id="PTHR42924">
    <property type="entry name" value="EXONUCLEASE"/>
    <property type="match status" value="1"/>
</dbReference>
<dbReference type="Gene3D" id="3.20.20.140">
    <property type="entry name" value="Metal-dependent hydrolases"/>
    <property type="match status" value="1"/>
</dbReference>
<dbReference type="CDD" id="cd07432">
    <property type="entry name" value="PHP_HisPPase"/>
    <property type="match status" value="1"/>
</dbReference>
<proteinExistence type="predicted"/>
<dbReference type="AlphaFoldDB" id="A0A523QLN8"/>
<dbReference type="PANTHER" id="PTHR42924:SF3">
    <property type="entry name" value="POLYMERASE_HISTIDINOL PHOSPHATASE N-TERMINAL DOMAIN-CONTAINING PROTEIN"/>
    <property type="match status" value="1"/>
</dbReference>
<reference evidence="1 2" key="1">
    <citation type="submission" date="2019-03" db="EMBL/GenBank/DDBJ databases">
        <title>Metabolic potential of uncultured bacteria and archaea associated with petroleum seepage in deep-sea sediments.</title>
        <authorList>
            <person name="Dong X."/>
            <person name="Hubert C."/>
        </authorList>
    </citation>
    <scope>NUCLEOTIDE SEQUENCE [LARGE SCALE GENOMIC DNA]</scope>
    <source>
        <strain evidence="1">E44_bin92</strain>
    </source>
</reference>
<dbReference type="Proteomes" id="UP000320781">
    <property type="component" value="Unassembled WGS sequence"/>
</dbReference>
<dbReference type="InterPro" id="IPR016195">
    <property type="entry name" value="Pol/histidinol_Pase-like"/>
</dbReference>